<dbReference type="EMBL" id="CP001349">
    <property type="protein sequence ID" value="ACL61481.1"/>
    <property type="molecule type" value="Genomic_DNA"/>
</dbReference>
<gene>
    <name evidence="2" type="ordered locus">Mnod_6720</name>
</gene>
<proteinExistence type="predicted"/>
<dbReference type="KEGG" id="mno:Mnod_6720"/>
<organism evidence="2 3">
    <name type="scientific">Methylobacterium nodulans (strain LMG 21967 / CNCM I-2342 / ORS 2060)</name>
    <dbReference type="NCBI Taxonomy" id="460265"/>
    <lineage>
        <taxon>Bacteria</taxon>
        <taxon>Pseudomonadati</taxon>
        <taxon>Pseudomonadota</taxon>
        <taxon>Alphaproteobacteria</taxon>
        <taxon>Hyphomicrobiales</taxon>
        <taxon>Methylobacteriaceae</taxon>
        <taxon>Methylobacterium</taxon>
    </lineage>
</organism>
<protein>
    <submittedName>
        <fullName evidence="2">Uncharacterized protein</fullName>
    </submittedName>
</protein>
<dbReference type="AlphaFoldDB" id="B8IEY8"/>
<reference evidence="2 3" key="1">
    <citation type="submission" date="2009-01" db="EMBL/GenBank/DDBJ databases">
        <title>Complete sequence of chromosome of Methylobacterium nodulans ORS 2060.</title>
        <authorList>
            <consortium name="US DOE Joint Genome Institute"/>
            <person name="Lucas S."/>
            <person name="Copeland A."/>
            <person name="Lapidus A."/>
            <person name="Glavina del Rio T."/>
            <person name="Dalin E."/>
            <person name="Tice H."/>
            <person name="Bruce D."/>
            <person name="Goodwin L."/>
            <person name="Pitluck S."/>
            <person name="Sims D."/>
            <person name="Brettin T."/>
            <person name="Detter J.C."/>
            <person name="Han C."/>
            <person name="Larimer F."/>
            <person name="Land M."/>
            <person name="Hauser L."/>
            <person name="Kyrpides N."/>
            <person name="Ivanova N."/>
            <person name="Marx C.J."/>
            <person name="Richardson P."/>
        </authorList>
    </citation>
    <scope>NUCLEOTIDE SEQUENCE [LARGE SCALE GENOMIC DNA]</scope>
    <source>
        <strain evidence="3">LMG 21967 / CNCM I-2342 / ORS 2060</strain>
    </source>
</reference>
<name>B8IEY8_METNO</name>
<keyword evidence="3" id="KW-1185">Reference proteome</keyword>
<feature type="region of interest" description="Disordered" evidence="1">
    <location>
        <begin position="1"/>
        <end position="56"/>
    </location>
</feature>
<dbReference type="eggNOG" id="ENOG503120A">
    <property type="taxonomic scope" value="Bacteria"/>
</dbReference>
<evidence type="ECO:0000313" key="2">
    <source>
        <dbReference type="EMBL" id="ACL61481.1"/>
    </source>
</evidence>
<dbReference type="Proteomes" id="UP000008207">
    <property type="component" value="Chromosome"/>
</dbReference>
<feature type="compositionally biased region" description="Pro residues" evidence="1">
    <location>
        <begin position="33"/>
        <end position="42"/>
    </location>
</feature>
<evidence type="ECO:0000256" key="1">
    <source>
        <dbReference type="SAM" id="MobiDB-lite"/>
    </source>
</evidence>
<dbReference type="HOGENOM" id="CLU_2807567_0_0_5"/>
<sequence length="69" mass="7510">MIGKVISSALRKKTRPEDPPAIEAGAVREPDLHFPPMPPLSPPDAQNDDPQEPLLKAIEDALRSAGFLR</sequence>
<evidence type="ECO:0000313" key="3">
    <source>
        <dbReference type="Proteomes" id="UP000008207"/>
    </source>
</evidence>
<accession>B8IEY8</accession>
<dbReference type="RefSeq" id="WP_015933050.1">
    <property type="nucleotide sequence ID" value="NC_011894.1"/>
</dbReference>